<accession>A0ABN8YNX5</accession>
<organism evidence="2 3">
    <name type="scientific">Rangifer tarandus platyrhynchus</name>
    <name type="common">Svalbard reindeer</name>
    <dbReference type="NCBI Taxonomy" id="3082113"/>
    <lineage>
        <taxon>Eukaryota</taxon>
        <taxon>Metazoa</taxon>
        <taxon>Chordata</taxon>
        <taxon>Craniata</taxon>
        <taxon>Vertebrata</taxon>
        <taxon>Euteleostomi</taxon>
        <taxon>Mammalia</taxon>
        <taxon>Eutheria</taxon>
        <taxon>Laurasiatheria</taxon>
        <taxon>Artiodactyla</taxon>
        <taxon>Ruminantia</taxon>
        <taxon>Pecora</taxon>
        <taxon>Cervidae</taxon>
        <taxon>Odocoileinae</taxon>
        <taxon>Rangifer</taxon>
    </lineage>
</organism>
<dbReference type="Proteomes" id="UP001176941">
    <property type="component" value="Chromosome 21"/>
</dbReference>
<protein>
    <submittedName>
        <fullName evidence="2">Uncharacterized protein</fullName>
    </submittedName>
</protein>
<evidence type="ECO:0000313" key="3">
    <source>
        <dbReference type="Proteomes" id="UP001176941"/>
    </source>
</evidence>
<dbReference type="EMBL" id="OX459957">
    <property type="protein sequence ID" value="CAI9162761.1"/>
    <property type="molecule type" value="Genomic_DNA"/>
</dbReference>
<reference evidence="2" key="1">
    <citation type="submission" date="2023-04" db="EMBL/GenBank/DDBJ databases">
        <authorList>
            <consortium name="ELIXIR-Norway"/>
        </authorList>
    </citation>
    <scope>NUCLEOTIDE SEQUENCE [LARGE SCALE GENOMIC DNA]</scope>
</reference>
<sequence length="190" mass="19426">MGPGPGSRGRRQRAAWERAGGRPDPGLPGALEGPVAPALVGGWGRRAGRGGAAELRGASKWAVEGGGGQQAALGLALRASASTSAVFTDRLRGAHVGRRGPGVAGTSRPSGDDAHHPFALCLASGEGPTLPMMGVGTRSSAEQVTSCFEHLAWPELQVTVDIVVALPKSFLRVESLMRAPHGIGFPFVVL</sequence>
<proteinExistence type="predicted"/>
<evidence type="ECO:0000256" key="1">
    <source>
        <dbReference type="SAM" id="MobiDB-lite"/>
    </source>
</evidence>
<feature type="region of interest" description="Disordered" evidence="1">
    <location>
        <begin position="1"/>
        <end position="35"/>
    </location>
</feature>
<gene>
    <name evidence="2" type="ORF">MRATA1EN1_LOCUS11723</name>
</gene>
<keyword evidence="3" id="KW-1185">Reference proteome</keyword>
<evidence type="ECO:0000313" key="2">
    <source>
        <dbReference type="EMBL" id="CAI9162761.1"/>
    </source>
</evidence>
<name>A0ABN8YNX5_RANTA</name>